<evidence type="ECO:0000259" key="1">
    <source>
        <dbReference type="Pfam" id="PF13966"/>
    </source>
</evidence>
<comment type="caution">
    <text evidence="2">The sequence shown here is derived from an EMBL/GenBank/DDBJ whole genome shotgun (WGS) entry which is preliminary data.</text>
</comment>
<dbReference type="EMBL" id="JAZDWU010000011">
    <property type="protein sequence ID" value="KAK9986489.1"/>
    <property type="molecule type" value="Genomic_DNA"/>
</dbReference>
<evidence type="ECO:0000313" key="3">
    <source>
        <dbReference type="Proteomes" id="UP001459277"/>
    </source>
</evidence>
<evidence type="ECO:0000313" key="2">
    <source>
        <dbReference type="EMBL" id="KAK9986489.1"/>
    </source>
</evidence>
<dbReference type="Pfam" id="PF13966">
    <property type="entry name" value="zf-RVT"/>
    <property type="match status" value="1"/>
</dbReference>
<keyword evidence="3" id="KW-1185">Reference proteome</keyword>
<feature type="domain" description="Reverse transcriptase zinc-binding" evidence="1">
    <location>
        <begin position="39"/>
        <end position="110"/>
    </location>
</feature>
<reference evidence="2 3" key="1">
    <citation type="submission" date="2024-01" db="EMBL/GenBank/DDBJ databases">
        <title>A telomere-to-telomere, gap-free genome of sweet tea (Lithocarpus litseifolius).</title>
        <authorList>
            <person name="Zhou J."/>
        </authorList>
    </citation>
    <scope>NUCLEOTIDE SEQUENCE [LARGE SCALE GENOMIC DNA]</scope>
    <source>
        <strain evidence="2">Zhou-2022a</strain>
        <tissue evidence="2">Leaf</tissue>
    </source>
</reference>
<dbReference type="AlphaFoldDB" id="A0AAW2BNL2"/>
<dbReference type="InterPro" id="IPR026960">
    <property type="entry name" value="RVT-Znf"/>
</dbReference>
<name>A0AAW2BNL2_9ROSI</name>
<dbReference type="Proteomes" id="UP001459277">
    <property type="component" value="Unassembled WGS sequence"/>
</dbReference>
<accession>A0AAW2BNL2</accession>
<sequence>MTASSGLAISGGVLTIKSAYHIALSFVDSNEEGKCSSPDPRTSLWKRIWRLKIPQKLKIFAWRSCVNGLPTMLNLSQRGIHCSGFCPICDKALESTAHALLLCDHAKLTWAQWLNCPVEITSSPRDLVDVALDFIENGSPLDLELFFAMAWSIWWNRNQATHENLGPNPGLVWERANRLLLGAKTMTYEVVVEIFFLHLSSSKVRLRWQNIKASPPTKYFDFARHMEVPKRVPNSVVSPRD</sequence>
<organism evidence="2 3">
    <name type="scientific">Lithocarpus litseifolius</name>
    <dbReference type="NCBI Taxonomy" id="425828"/>
    <lineage>
        <taxon>Eukaryota</taxon>
        <taxon>Viridiplantae</taxon>
        <taxon>Streptophyta</taxon>
        <taxon>Embryophyta</taxon>
        <taxon>Tracheophyta</taxon>
        <taxon>Spermatophyta</taxon>
        <taxon>Magnoliopsida</taxon>
        <taxon>eudicotyledons</taxon>
        <taxon>Gunneridae</taxon>
        <taxon>Pentapetalae</taxon>
        <taxon>rosids</taxon>
        <taxon>fabids</taxon>
        <taxon>Fagales</taxon>
        <taxon>Fagaceae</taxon>
        <taxon>Lithocarpus</taxon>
    </lineage>
</organism>
<proteinExistence type="predicted"/>
<protein>
    <recommendedName>
        <fullName evidence="1">Reverse transcriptase zinc-binding domain-containing protein</fullName>
    </recommendedName>
</protein>
<gene>
    <name evidence="2" type="ORF">SO802_031440</name>
</gene>